<comment type="caution">
    <text evidence="3">The sequence shown here is derived from an EMBL/GenBank/DDBJ whole genome shotgun (WGS) entry which is preliminary data.</text>
</comment>
<sequence length="774" mass="89071">MIPTAKLTTHDLYASLVDAIDQADEVYIVAAFAQRSGVELLLPALRRAVERGADIHFLIGDYLHITDPEALAELLKLDGLSIRFYRSGGRAFHPKAYLFRNAETGLSIVGSSNISKSAFRTGVEWNLHLPQAVAPHILDDAIEAFMDLYLSEAAQDLNLIVLEAYRQEHDARQYVAEPEVDYAEQQIVTSDEILPHRVQEEALRALQETMEEGRTRALTVLATGLGKTYLSAFFARDFKRILFLAHQRELLEQAERSFQKVEPNWQTAFYIGSDRTNDEQTDVLFGSVQTLSQNRHLDRFAKDHFDLIIIDEFHHAAAKSYQKVLAHFEPRFLLGLTATPDRMDGADVYALCDNNVAFQMHFTSAINEGFLTPFHYYGIHDVIDYSQLRRMGRKYDAMELEQAQIDRAVSENIYAAWSKHRQTKTIGFCSSIRQAEYLAQTFREMGHQAIALTGQTVNRRERIQEFERGTLEIVFTVDLFNEGVDIPKVDTLLFCRPTESIAIYTQQIGRGLRLANEKSHCVIIDLIGNYKNVETKLMLLGTVKDKLKRGDKEPITPPKGCIIEFDTQALNIIHRMRQPNQRKLRLIESYEQLKLDLGRRPTYVEIGQLTAVPIGYKQEWGSYVGFLKEQDELTDEEIGTFNTNRELIEQVEKTVMNRSYKMVVLLAMLERGEERWMEPITAEEVAPFFYEYLHAEKYREVKDAQGKVFENGYNESKIAALLKQQPFPKMGYPFETTENQKTLHIQQDLKTTNRILMKWITDIVHFRIESYFSS</sequence>
<name>A0ABX2V5Z1_9BACL</name>
<dbReference type="InterPro" id="IPR006935">
    <property type="entry name" value="Helicase/UvrB_N"/>
</dbReference>
<dbReference type="CDD" id="cd18032">
    <property type="entry name" value="DEXHc_RE_I_III_res"/>
    <property type="match status" value="1"/>
</dbReference>
<dbReference type="InterPro" id="IPR027417">
    <property type="entry name" value="P-loop_NTPase"/>
</dbReference>
<dbReference type="Pfam" id="PF04851">
    <property type="entry name" value="ResIII"/>
    <property type="match status" value="1"/>
</dbReference>
<dbReference type="PROSITE" id="PS51192">
    <property type="entry name" value="HELICASE_ATP_BIND_1"/>
    <property type="match status" value="1"/>
</dbReference>
<evidence type="ECO:0000259" key="2">
    <source>
        <dbReference type="PROSITE" id="PS51194"/>
    </source>
</evidence>
<dbReference type="Gene3D" id="3.30.870.10">
    <property type="entry name" value="Endonuclease Chain A"/>
    <property type="match status" value="1"/>
</dbReference>
<keyword evidence="3" id="KW-0255">Endonuclease</keyword>
<dbReference type="CDD" id="cd18799">
    <property type="entry name" value="SF2_C_EcoAI-like"/>
    <property type="match status" value="1"/>
</dbReference>
<dbReference type="InterPro" id="IPR025202">
    <property type="entry name" value="PLD-like_dom"/>
</dbReference>
<dbReference type="InterPro" id="IPR001650">
    <property type="entry name" value="Helicase_C-like"/>
</dbReference>
<evidence type="ECO:0000313" key="4">
    <source>
        <dbReference type="Proteomes" id="UP000078447"/>
    </source>
</evidence>
<dbReference type="SMART" id="SM00490">
    <property type="entry name" value="HELICc"/>
    <property type="match status" value="1"/>
</dbReference>
<dbReference type="GO" id="GO:0004519">
    <property type="term" value="F:endonuclease activity"/>
    <property type="evidence" value="ECO:0007669"/>
    <property type="project" value="UniProtKB-KW"/>
</dbReference>
<dbReference type="PANTHER" id="PTHR47396">
    <property type="entry name" value="TYPE I RESTRICTION ENZYME ECOKI R PROTEIN"/>
    <property type="match status" value="1"/>
</dbReference>
<organism evidence="3 4">
    <name type="scientific">Exiguobacterium undae</name>
    <dbReference type="NCBI Taxonomy" id="169177"/>
    <lineage>
        <taxon>Bacteria</taxon>
        <taxon>Bacillati</taxon>
        <taxon>Bacillota</taxon>
        <taxon>Bacilli</taxon>
        <taxon>Bacillales</taxon>
        <taxon>Bacillales Family XII. Incertae Sedis</taxon>
        <taxon>Exiguobacterium</taxon>
    </lineage>
</organism>
<feature type="domain" description="Helicase ATP-binding" evidence="1">
    <location>
        <begin position="208"/>
        <end position="358"/>
    </location>
</feature>
<dbReference type="InterPro" id="IPR050742">
    <property type="entry name" value="Helicase_Restrict-Modif_Enz"/>
</dbReference>
<keyword evidence="3" id="KW-0540">Nuclease</keyword>
<proteinExistence type="predicted"/>
<reference evidence="3 4" key="1">
    <citation type="submission" date="2016-03" db="EMBL/GenBank/DDBJ databases">
        <authorList>
            <person name="Cho S.-Y."/>
            <person name="Lim S."/>
            <person name="Kim H."/>
            <person name="Soh E.H."/>
            <person name="Moon J.S."/>
        </authorList>
    </citation>
    <scope>NUCLEOTIDE SEQUENCE [LARGE SCALE GENOMIC DNA]</scope>
    <source>
        <strain evidence="3 4">KCTC 3810</strain>
    </source>
</reference>
<dbReference type="PROSITE" id="PS51194">
    <property type="entry name" value="HELICASE_CTER"/>
    <property type="match status" value="1"/>
</dbReference>
<evidence type="ECO:0000313" key="3">
    <source>
        <dbReference type="EMBL" id="OAN10693.1"/>
    </source>
</evidence>
<keyword evidence="3" id="KW-0378">Hydrolase</keyword>
<dbReference type="RefSeq" id="WP_028107097.1">
    <property type="nucleotide sequence ID" value="NZ_LVVL01000016.1"/>
</dbReference>
<accession>A0ABX2V5Z1</accession>
<dbReference type="EMBL" id="LVVL01000016">
    <property type="protein sequence ID" value="OAN10693.1"/>
    <property type="molecule type" value="Genomic_DNA"/>
</dbReference>
<dbReference type="InterPro" id="IPR014001">
    <property type="entry name" value="Helicase_ATP-bd"/>
</dbReference>
<keyword evidence="4" id="KW-1185">Reference proteome</keyword>
<dbReference type="Gene3D" id="3.40.50.300">
    <property type="entry name" value="P-loop containing nucleotide triphosphate hydrolases"/>
    <property type="match status" value="2"/>
</dbReference>
<feature type="domain" description="Helicase C-terminal" evidence="2">
    <location>
        <begin position="408"/>
        <end position="555"/>
    </location>
</feature>
<gene>
    <name evidence="3" type="ORF">A3783_12750</name>
</gene>
<dbReference type="Pfam" id="PF13091">
    <property type="entry name" value="PLDc_2"/>
    <property type="match status" value="1"/>
</dbReference>
<dbReference type="SMART" id="SM00487">
    <property type="entry name" value="DEXDc"/>
    <property type="match status" value="1"/>
</dbReference>
<protein>
    <submittedName>
        <fullName evidence="3">Restriction endonuclease subunit R</fullName>
    </submittedName>
</protein>
<dbReference type="Proteomes" id="UP000078447">
    <property type="component" value="Unassembled WGS sequence"/>
</dbReference>
<dbReference type="SUPFAM" id="SSF52540">
    <property type="entry name" value="P-loop containing nucleoside triphosphate hydrolases"/>
    <property type="match status" value="1"/>
</dbReference>
<dbReference type="Pfam" id="PF00271">
    <property type="entry name" value="Helicase_C"/>
    <property type="match status" value="1"/>
</dbReference>
<dbReference type="CDD" id="cd09205">
    <property type="entry name" value="PLDc_N_DEXD_b3"/>
    <property type="match status" value="1"/>
</dbReference>
<dbReference type="PANTHER" id="PTHR47396:SF1">
    <property type="entry name" value="ATP-DEPENDENT HELICASE IRC3-RELATED"/>
    <property type="match status" value="1"/>
</dbReference>
<dbReference type="SUPFAM" id="SSF56024">
    <property type="entry name" value="Phospholipase D/nuclease"/>
    <property type="match status" value="1"/>
</dbReference>
<evidence type="ECO:0000259" key="1">
    <source>
        <dbReference type="PROSITE" id="PS51192"/>
    </source>
</evidence>